<accession>A0A819GPV9</accession>
<evidence type="ECO:0000313" key="11">
    <source>
        <dbReference type="EMBL" id="CAF1682529.1"/>
    </source>
</evidence>
<evidence type="ECO:0000313" key="12">
    <source>
        <dbReference type="EMBL" id="CAF2131273.1"/>
    </source>
</evidence>
<dbReference type="GO" id="GO:0004930">
    <property type="term" value="F:G protein-coupled receptor activity"/>
    <property type="evidence" value="ECO:0007669"/>
    <property type="project" value="UniProtKB-KW"/>
</dbReference>
<dbReference type="PANTHER" id="PTHR24243">
    <property type="entry name" value="G-PROTEIN COUPLED RECEPTOR"/>
    <property type="match status" value="1"/>
</dbReference>
<evidence type="ECO:0000313" key="14">
    <source>
        <dbReference type="EMBL" id="CAF3886113.1"/>
    </source>
</evidence>
<evidence type="ECO:0000256" key="2">
    <source>
        <dbReference type="ARBA" id="ARBA00022692"/>
    </source>
</evidence>
<evidence type="ECO:0000313" key="15">
    <source>
        <dbReference type="EMBL" id="CAF3977145.1"/>
    </source>
</evidence>
<evidence type="ECO:0000256" key="6">
    <source>
        <dbReference type="ARBA" id="ARBA00023170"/>
    </source>
</evidence>
<evidence type="ECO:0000256" key="4">
    <source>
        <dbReference type="ARBA" id="ARBA00023040"/>
    </source>
</evidence>
<name>A0A819GPV9_9BILA</name>
<dbReference type="Proteomes" id="UP000663856">
    <property type="component" value="Unassembled WGS sequence"/>
</dbReference>
<keyword evidence="4" id="KW-0297">G-protein coupled receptor</keyword>
<comment type="caution">
    <text evidence="14">The sequence shown here is derived from an EMBL/GenBank/DDBJ whole genome shotgun (WGS) entry which is preliminary data.</text>
</comment>
<dbReference type="Proteomes" id="UP000663855">
    <property type="component" value="Unassembled WGS sequence"/>
</dbReference>
<evidence type="ECO:0000313" key="16">
    <source>
        <dbReference type="Proteomes" id="UP000663866"/>
    </source>
</evidence>
<keyword evidence="7" id="KW-0807">Transducer</keyword>
<feature type="transmembrane region" description="Helical" evidence="8">
    <location>
        <begin position="48"/>
        <end position="70"/>
    </location>
</feature>
<comment type="subcellular location">
    <subcellularLocation>
        <location evidence="1">Membrane</location>
        <topology evidence="1">Multi-pass membrane protein</topology>
    </subcellularLocation>
</comment>
<dbReference type="OrthoDB" id="10012763at2759"/>
<dbReference type="AlphaFoldDB" id="A0A819GPV9"/>
<dbReference type="EMBL" id="CAJOBF010001713">
    <property type="protein sequence ID" value="CAF3977145.1"/>
    <property type="molecule type" value="Genomic_DNA"/>
</dbReference>
<dbReference type="Proteomes" id="UP000663866">
    <property type="component" value="Unassembled WGS sequence"/>
</dbReference>
<keyword evidence="6" id="KW-0675">Receptor</keyword>
<dbReference type="Proteomes" id="UP000663834">
    <property type="component" value="Unassembled WGS sequence"/>
</dbReference>
<feature type="transmembrane region" description="Helical" evidence="8">
    <location>
        <begin position="16"/>
        <end position="36"/>
    </location>
</feature>
<evidence type="ECO:0000256" key="8">
    <source>
        <dbReference type="SAM" id="Phobius"/>
    </source>
</evidence>
<dbReference type="EMBL" id="CAJNRF010011402">
    <property type="protein sequence ID" value="CAF2131273.1"/>
    <property type="molecule type" value="Genomic_DNA"/>
</dbReference>
<dbReference type="EMBL" id="CAJNOV010008972">
    <property type="protein sequence ID" value="CAF1346062.1"/>
    <property type="molecule type" value="Genomic_DNA"/>
</dbReference>
<reference evidence="14" key="1">
    <citation type="submission" date="2021-02" db="EMBL/GenBank/DDBJ databases">
        <authorList>
            <person name="Nowell W R."/>
        </authorList>
    </citation>
    <scope>NUCLEOTIDE SEQUENCE</scope>
</reference>
<dbReference type="EMBL" id="CAJNOW010021045">
    <property type="protein sequence ID" value="CAF1682529.1"/>
    <property type="molecule type" value="Genomic_DNA"/>
</dbReference>
<gene>
    <name evidence="10" type="ORF">CJN711_LOCUS19176</name>
    <name evidence="11" type="ORF">KQP761_LOCUS37149</name>
    <name evidence="14" type="ORF">OVN521_LOCUS8726</name>
    <name evidence="15" type="ORF">UXM345_LOCUS14829</name>
    <name evidence="12" type="ORF">WKI299_LOCUS26337</name>
    <name evidence="13" type="ORF">XDN619_LOCUS31017</name>
</gene>
<sequence length="334" mass="38799">METQTIDAWTVELQRWPMLAAFAFGEASNILSVLVLARPKLRKNTCSLYLLGASISNAIGIFVGLLYFIVTSQFGFSFLSASRGLCKFIPFMYYSTLFLASWFILLACIDRYCSTHSKAAIRRFSHIDAAKWFLILLPCFSFISHIHLLVYIDWIQISLCSFTSFNYILFFYFYYVIFYAFMTPLLYIIFAGLTILNVRRIKKVVAIVVKRNRGFIKPHQRQNTLDAQLLRMLIVQVLSFVILTMPLAAWNIYISFTYYRPKSATTRSLEALVSVNFRFLNFINSGSACVVYATTSHVFREELMALLRCRWFRKTILREHQPHVFFITPHIAPL</sequence>
<dbReference type="Gene3D" id="1.20.1070.10">
    <property type="entry name" value="Rhodopsin 7-helix transmembrane proteins"/>
    <property type="match status" value="1"/>
</dbReference>
<feature type="transmembrane region" description="Helical" evidence="8">
    <location>
        <begin position="130"/>
        <end position="152"/>
    </location>
</feature>
<feature type="transmembrane region" description="Helical" evidence="8">
    <location>
        <begin position="90"/>
        <end position="109"/>
    </location>
</feature>
<feature type="domain" description="G-protein coupled receptors family 1 profile" evidence="9">
    <location>
        <begin position="28"/>
        <end position="292"/>
    </location>
</feature>
<keyword evidence="5 8" id="KW-0472">Membrane</keyword>
<proteinExistence type="predicted"/>
<evidence type="ECO:0000313" key="13">
    <source>
        <dbReference type="EMBL" id="CAF2167739.1"/>
    </source>
</evidence>
<dbReference type="PANTHER" id="PTHR24243:SF230">
    <property type="entry name" value="G-PROTEIN COUPLED RECEPTORS FAMILY 1 PROFILE DOMAIN-CONTAINING PROTEIN"/>
    <property type="match status" value="1"/>
</dbReference>
<dbReference type="EMBL" id="CAJOBG010001025">
    <property type="protein sequence ID" value="CAF3886113.1"/>
    <property type="molecule type" value="Genomic_DNA"/>
</dbReference>
<organism evidence="14 16">
    <name type="scientific">Rotaria magnacalcarata</name>
    <dbReference type="NCBI Taxonomy" id="392030"/>
    <lineage>
        <taxon>Eukaryota</taxon>
        <taxon>Metazoa</taxon>
        <taxon>Spiralia</taxon>
        <taxon>Gnathifera</taxon>
        <taxon>Rotifera</taxon>
        <taxon>Eurotatoria</taxon>
        <taxon>Bdelloidea</taxon>
        <taxon>Philodinida</taxon>
        <taxon>Philodinidae</taxon>
        <taxon>Rotaria</taxon>
    </lineage>
</organism>
<dbReference type="GO" id="GO:0005886">
    <property type="term" value="C:plasma membrane"/>
    <property type="evidence" value="ECO:0007669"/>
    <property type="project" value="TreeGrafter"/>
</dbReference>
<evidence type="ECO:0000259" key="9">
    <source>
        <dbReference type="PROSITE" id="PS50262"/>
    </source>
</evidence>
<dbReference type="InterPro" id="IPR000276">
    <property type="entry name" value="GPCR_Rhodpsn"/>
</dbReference>
<feature type="transmembrane region" description="Helical" evidence="8">
    <location>
        <begin position="229"/>
        <end position="253"/>
    </location>
</feature>
<dbReference type="EMBL" id="CAJNRG010015460">
    <property type="protein sequence ID" value="CAF2167739.1"/>
    <property type="molecule type" value="Genomic_DNA"/>
</dbReference>
<dbReference type="Pfam" id="PF00001">
    <property type="entry name" value="7tm_1"/>
    <property type="match status" value="1"/>
</dbReference>
<evidence type="ECO:0000313" key="10">
    <source>
        <dbReference type="EMBL" id="CAF1346062.1"/>
    </source>
</evidence>
<keyword evidence="16" id="KW-1185">Reference proteome</keyword>
<dbReference type="Proteomes" id="UP000663842">
    <property type="component" value="Unassembled WGS sequence"/>
</dbReference>
<dbReference type="Proteomes" id="UP000663887">
    <property type="component" value="Unassembled WGS sequence"/>
</dbReference>
<dbReference type="SUPFAM" id="SSF81321">
    <property type="entry name" value="Family A G protein-coupled receptor-like"/>
    <property type="match status" value="1"/>
</dbReference>
<dbReference type="PROSITE" id="PS50262">
    <property type="entry name" value="G_PROTEIN_RECEP_F1_2"/>
    <property type="match status" value="1"/>
</dbReference>
<feature type="transmembrane region" description="Helical" evidence="8">
    <location>
        <begin position="172"/>
        <end position="196"/>
    </location>
</feature>
<evidence type="ECO:0000256" key="1">
    <source>
        <dbReference type="ARBA" id="ARBA00004141"/>
    </source>
</evidence>
<protein>
    <recommendedName>
        <fullName evidence="9">G-protein coupled receptors family 1 profile domain-containing protein</fullName>
    </recommendedName>
</protein>
<keyword evidence="2 8" id="KW-0812">Transmembrane</keyword>
<evidence type="ECO:0000256" key="7">
    <source>
        <dbReference type="ARBA" id="ARBA00023224"/>
    </source>
</evidence>
<evidence type="ECO:0000256" key="3">
    <source>
        <dbReference type="ARBA" id="ARBA00022989"/>
    </source>
</evidence>
<dbReference type="InterPro" id="IPR017452">
    <property type="entry name" value="GPCR_Rhodpsn_7TM"/>
</dbReference>
<keyword evidence="3 8" id="KW-1133">Transmembrane helix</keyword>
<evidence type="ECO:0000256" key="5">
    <source>
        <dbReference type="ARBA" id="ARBA00023136"/>
    </source>
</evidence>